<sequence>MDLYWGIKENNKRKFDEIDSDGDSDRETMEPDRKKFKLFKNDKMIYTIDSEIHFTMGVTSTSIETLIKKITKLINKNSDKYKDGKARFEIFLVIDSGGGSVNAILKFVDFLTLVKKKYPFVTFTSIVSGQACSAASIMAVACDKRMMTRNATFMIHEL</sequence>
<reference evidence="2" key="1">
    <citation type="journal article" date="2017" name="Science">
        <title>Giant viruses with an expanded complement of translation system components.</title>
        <authorList>
            <person name="Schulz F."/>
            <person name="Yutin N."/>
            <person name="Ivanova N.N."/>
            <person name="Ortega D.R."/>
            <person name="Lee T.K."/>
            <person name="Vierheilig J."/>
            <person name="Daims H."/>
            <person name="Horn M."/>
            <person name="Wagner M."/>
            <person name="Jensen G.J."/>
            <person name="Kyrpides N.C."/>
            <person name="Koonin E.V."/>
            <person name="Woyke T."/>
        </authorList>
    </citation>
    <scope>NUCLEOTIDE SEQUENCE</scope>
    <source>
        <strain evidence="2">KNV1</strain>
    </source>
</reference>
<dbReference type="InterPro" id="IPR029045">
    <property type="entry name" value="ClpP/crotonase-like_dom_sf"/>
</dbReference>
<dbReference type="Gene3D" id="3.90.226.10">
    <property type="entry name" value="2-enoyl-CoA Hydratase, Chain A, domain 1"/>
    <property type="match status" value="1"/>
</dbReference>
<dbReference type="EMBL" id="KY684111">
    <property type="protein sequence ID" value="ARF12294.1"/>
    <property type="molecule type" value="Genomic_DNA"/>
</dbReference>
<organism evidence="2">
    <name type="scientific">Klosneuvirus KNV1</name>
    <dbReference type="NCBI Taxonomy" id="1977640"/>
    <lineage>
        <taxon>Viruses</taxon>
        <taxon>Varidnaviria</taxon>
        <taxon>Bamfordvirae</taxon>
        <taxon>Nucleocytoviricota</taxon>
        <taxon>Megaviricetes</taxon>
        <taxon>Imitervirales</taxon>
        <taxon>Mimiviridae</taxon>
        <taxon>Klosneuvirinae</taxon>
        <taxon>Klosneuvirus</taxon>
    </lineage>
</organism>
<feature type="transmembrane region" description="Helical" evidence="1">
    <location>
        <begin position="90"/>
        <end position="108"/>
    </location>
</feature>
<evidence type="ECO:0000256" key="1">
    <source>
        <dbReference type="SAM" id="Phobius"/>
    </source>
</evidence>
<dbReference type="GO" id="GO:0008233">
    <property type="term" value="F:peptidase activity"/>
    <property type="evidence" value="ECO:0007669"/>
    <property type="project" value="UniProtKB-KW"/>
</dbReference>
<accession>A0A1V0SKZ1</accession>
<name>A0A1V0SKZ1_9VIRU</name>
<feature type="transmembrane region" description="Helical" evidence="1">
    <location>
        <begin position="120"/>
        <end position="141"/>
    </location>
</feature>
<proteinExistence type="predicted"/>
<evidence type="ECO:0000313" key="2">
    <source>
        <dbReference type="EMBL" id="ARF12294.1"/>
    </source>
</evidence>
<dbReference type="SUPFAM" id="SSF52096">
    <property type="entry name" value="ClpP/crotonase"/>
    <property type="match status" value="1"/>
</dbReference>
<keyword evidence="2" id="KW-0378">Hydrolase</keyword>
<keyword evidence="2" id="KW-0645">Protease</keyword>
<dbReference type="GO" id="GO:0006508">
    <property type="term" value="P:proteolysis"/>
    <property type="evidence" value="ECO:0007669"/>
    <property type="project" value="UniProtKB-KW"/>
</dbReference>
<dbReference type="Pfam" id="PF00574">
    <property type="entry name" value="CLP_protease"/>
    <property type="match status" value="1"/>
</dbReference>
<protein>
    <submittedName>
        <fullName evidence="2">Clp protease</fullName>
    </submittedName>
</protein>
<dbReference type="InterPro" id="IPR023562">
    <property type="entry name" value="ClpP/TepA"/>
</dbReference>
<keyword evidence="1" id="KW-1133">Transmembrane helix</keyword>
<keyword evidence="1" id="KW-0472">Membrane</keyword>
<gene>
    <name evidence="2" type="ORF">Klosneuvirus_4_109</name>
</gene>
<keyword evidence="1" id="KW-0812">Transmembrane</keyword>